<keyword evidence="1" id="KW-0472">Membrane</keyword>
<dbReference type="Gene3D" id="3.30.2090.10">
    <property type="entry name" value="Multidrug efflux transporter AcrB TolC docking domain, DN and DC subdomains"/>
    <property type="match status" value="2"/>
</dbReference>
<dbReference type="InterPro" id="IPR001036">
    <property type="entry name" value="Acrflvin-R"/>
</dbReference>
<accession>A0A1F6DDN6</accession>
<dbReference type="SUPFAM" id="SSF82714">
    <property type="entry name" value="Multidrug efflux transporter AcrB TolC docking domain, DN and DC subdomains"/>
    <property type="match status" value="2"/>
</dbReference>
<feature type="transmembrane region" description="Helical" evidence="1">
    <location>
        <begin position="12"/>
        <end position="31"/>
    </location>
</feature>
<protein>
    <recommendedName>
        <fullName evidence="4">SSD domain-containing protein</fullName>
    </recommendedName>
</protein>
<feature type="transmembrane region" description="Helical" evidence="1">
    <location>
        <begin position="344"/>
        <end position="367"/>
    </location>
</feature>
<feature type="transmembrane region" description="Helical" evidence="1">
    <location>
        <begin position="871"/>
        <end position="890"/>
    </location>
</feature>
<organism evidence="2 3">
    <name type="scientific">Candidatus Kaiserbacteria bacterium RIFCSPHIGHO2_02_FULL_50_50</name>
    <dbReference type="NCBI Taxonomy" id="1798492"/>
    <lineage>
        <taxon>Bacteria</taxon>
        <taxon>Candidatus Kaiseribacteriota</taxon>
    </lineage>
</organism>
<feature type="transmembrane region" description="Helical" evidence="1">
    <location>
        <begin position="529"/>
        <end position="550"/>
    </location>
</feature>
<feature type="transmembrane region" description="Helical" evidence="1">
    <location>
        <begin position="923"/>
        <end position="944"/>
    </location>
</feature>
<gene>
    <name evidence="2" type="ORF">A3C89_01050</name>
</gene>
<dbReference type="PRINTS" id="PR00702">
    <property type="entry name" value="ACRIFLAVINRP"/>
</dbReference>
<dbReference type="Pfam" id="PF00873">
    <property type="entry name" value="ACR_tran"/>
    <property type="match status" value="1"/>
</dbReference>
<dbReference type="SUPFAM" id="SSF82866">
    <property type="entry name" value="Multidrug efflux transporter AcrB transmembrane domain"/>
    <property type="match status" value="2"/>
</dbReference>
<evidence type="ECO:0000313" key="2">
    <source>
        <dbReference type="EMBL" id="OGG59529.1"/>
    </source>
</evidence>
<dbReference type="GO" id="GO:0005886">
    <property type="term" value="C:plasma membrane"/>
    <property type="evidence" value="ECO:0007669"/>
    <property type="project" value="TreeGrafter"/>
</dbReference>
<dbReference type="Gene3D" id="3.30.70.1320">
    <property type="entry name" value="Multidrug efflux transporter AcrB pore domain like"/>
    <property type="match status" value="1"/>
</dbReference>
<dbReference type="Gene3D" id="3.30.70.1430">
    <property type="entry name" value="Multidrug efflux transporter AcrB pore domain"/>
    <property type="match status" value="2"/>
</dbReference>
<dbReference type="AlphaFoldDB" id="A0A1F6DDN6"/>
<dbReference type="Gene3D" id="3.30.70.1440">
    <property type="entry name" value="Multidrug efflux transporter AcrB pore domain"/>
    <property type="match status" value="1"/>
</dbReference>
<reference evidence="2 3" key="1">
    <citation type="journal article" date="2016" name="Nat. Commun.">
        <title>Thousands of microbial genomes shed light on interconnected biogeochemical processes in an aquifer system.</title>
        <authorList>
            <person name="Anantharaman K."/>
            <person name="Brown C.T."/>
            <person name="Hug L.A."/>
            <person name="Sharon I."/>
            <person name="Castelle C.J."/>
            <person name="Probst A.J."/>
            <person name="Thomas B.C."/>
            <person name="Singh A."/>
            <person name="Wilkins M.J."/>
            <person name="Karaoz U."/>
            <person name="Brodie E.L."/>
            <person name="Williams K.H."/>
            <person name="Hubbard S.S."/>
            <person name="Banfield J.F."/>
        </authorList>
    </citation>
    <scope>NUCLEOTIDE SEQUENCE [LARGE SCALE GENOMIC DNA]</scope>
</reference>
<feature type="transmembrane region" description="Helical" evidence="1">
    <location>
        <begin position="432"/>
        <end position="451"/>
    </location>
</feature>
<sequence>MYTLWNFFLTRSAFTILSMITLMAVGVYALFAMPKESNPEVIIATGIVTTILPGATAADVERLVTDELEPAIRNVANIDKVTSSSRQGVSMITAQFVATADVETSIQDLRNAVETAKRDLPSDAEAPTVTKIDFQDQPILMVSVGTDLAPETLTKLGDDLKDNLLSVDGVSKVNVIGTRAREVSVIVHKNALTQYNLSIGQVMGAISGANASAPAGTLTVDGVDYPMQFKGDITTVDEIREAPIKTQTGEITVADIATVIDGFEKTENISRVAVGGTDAQYALTLNIHKAAGENILAVSDAVRERLEELEGTLLRGSSAVITFDSAEEVRKSIHDLSKSGIETVLLVMLILFITIGFREAIVATLSIPLSFMFAFIGMWMTGNTVNFISLFALIIAIGILVDSGIVVVEGMHTNREAGMGKLEAARAAIKQFGWPLIAGTMTTVAVFVPLFSLSGVLGQFVKAIPFTIIAVLLASIIVALGFVPLIAMGLIKHGESDFAKYREKLWHTAEVWYRGSISKLFASKKLQRLFFLFLATTFIGAFALVGTGTLKTVLFPATDADLFFVEIELPEATTLKETDAATKRVEALLADTQYLDSYTTTIGATSAFSGSGSSANTKFANITLNLDKERPTSVTSGDLAAKLRAELAGYDFGSTKVSVMEAESGPPSSAPVLIKIWSDDTASLAVATEQLERTLEGIDGTRDVSSSLANDGTELQISVNRVRANEYGLATADIAATLRAAVAGIEATKVRINGDDVEVRVTFDLNPDFVNPEDTVVANADAIASIPMQTSRGVVALGSLITITADRTSAVISHENGMRIGTVQSFLTEGANAVEITNAAQTKVNELELPDGVRVTYGGDSEDIQKTFTEMIIALVSGIILMFGILVLEFNAFRTTLRLLAAIPLSLTGVLWGLFFMGQPLSFTAFLGIIALAGVIINHGILLLDVMNEFKREGTRNPADLILDAASSRLRPIILTTITTVIGMIPLTFVSTMWAPLAFTIAFGLMYGTLLTLVFIPLLSYRREVKVRARQA</sequence>
<proteinExistence type="predicted"/>
<feature type="transmembrane region" description="Helical" evidence="1">
    <location>
        <begin position="897"/>
        <end position="917"/>
    </location>
</feature>
<dbReference type="Gene3D" id="1.20.1640.10">
    <property type="entry name" value="Multidrug efflux transporter AcrB transmembrane domain"/>
    <property type="match status" value="2"/>
</dbReference>
<dbReference type="STRING" id="1798492.A3C89_01050"/>
<dbReference type="PANTHER" id="PTHR32063:SF33">
    <property type="entry name" value="RND SUPERFAMILY EFFLUX PUMP PERMEASE COMPONENT"/>
    <property type="match status" value="1"/>
</dbReference>
<evidence type="ECO:0000256" key="1">
    <source>
        <dbReference type="SAM" id="Phobius"/>
    </source>
</evidence>
<feature type="transmembrane region" description="Helical" evidence="1">
    <location>
        <begin position="463"/>
        <end position="491"/>
    </location>
</feature>
<keyword evidence="1" id="KW-0812">Transmembrane</keyword>
<feature type="transmembrane region" description="Helical" evidence="1">
    <location>
        <begin position="973"/>
        <end position="995"/>
    </location>
</feature>
<feature type="transmembrane region" description="Helical" evidence="1">
    <location>
        <begin position="1001"/>
        <end position="1021"/>
    </location>
</feature>
<name>A0A1F6DDN6_9BACT</name>
<dbReference type="GO" id="GO:0042910">
    <property type="term" value="F:xenobiotic transmembrane transporter activity"/>
    <property type="evidence" value="ECO:0007669"/>
    <property type="project" value="TreeGrafter"/>
</dbReference>
<comment type="caution">
    <text evidence="2">The sequence shown here is derived from an EMBL/GenBank/DDBJ whole genome shotgun (WGS) entry which is preliminary data.</text>
</comment>
<evidence type="ECO:0000313" key="3">
    <source>
        <dbReference type="Proteomes" id="UP000178794"/>
    </source>
</evidence>
<dbReference type="PANTHER" id="PTHR32063">
    <property type="match status" value="1"/>
</dbReference>
<dbReference type="SUPFAM" id="SSF82693">
    <property type="entry name" value="Multidrug efflux transporter AcrB pore domain, PN1, PN2, PC1 and PC2 subdomains"/>
    <property type="match status" value="3"/>
</dbReference>
<evidence type="ECO:0008006" key="4">
    <source>
        <dbReference type="Google" id="ProtNLM"/>
    </source>
</evidence>
<feature type="transmembrane region" description="Helical" evidence="1">
    <location>
        <begin position="387"/>
        <end position="411"/>
    </location>
</feature>
<dbReference type="Proteomes" id="UP000178794">
    <property type="component" value="Unassembled WGS sequence"/>
</dbReference>
<dbReference type="InterPro" id="IPR027463">
    <property type="entry name" value="AcrB_DN_DC_subdom"/>
</dbReference>
<keyword evidence="1" id="KW-1133">Transmembrane helix</keyword>
<dbReference type="EMBL" id="MFLF01000014">
    <property type="protein sequence ID" value="OGG59529.1"/>
    <property type="molecule type" value="Genomic_DNA"/>
</dbReference>